<evidence type="ECO:0000256" key="10">
    <source>
        <dbReference type="ARBA" id="ARBA00023018"/>
    </source>
</evidence>
<evidence type="ECO:0000313" key="31">
    <source>
        <dbReference type="Proteomes" id="UP000319801"/>
    </source>
</evidence>
<dbReference type="PANTHER" id="PTHR18966">
    <property type="entry name" value="IONOTROPIC GLUTAMATE RECEPTOR"/>
    <property type="match status" value="1"/>
</dbReference>
<dbReference type="InterPro" id="IPR001320">
    <property type="entry name" value="Iontro_rcpt_C"/>
</dbReference>
<comment type="function">
    <text evidence="26">Receptor for glutamate that functions as a ligand-gated ion channel in the central nervous system and plays an important role in excitatory synaptic transmission. L-glutamate acts as an excitatory neurotransmitter at many synapses in the central nervous system.</text>
</comment>
<evidence type="ECO:0000256" key="3">
    <source>
        <dbReference type="ARBA" id="ARBA00022692"/>
    </source>
</evidence>
<dbReference type="FunFam" id="3.40.190.10:FF:000007">
    <property type="entry name" value="Putative glutamate receptor ionotropic NMDA 2B"/>
    <property type="match status" value="1"/>
</dbReference>
<keyword evidence="4" id="KW-0479">Metal-binding</keyword>
<keyword evidence="13 25" id="KW-1015">Disulfide bond</keyword>
<evidence type="ECO:0000256" key="21">
    <source>
        <dbReference type="ARBA" id="ARBA00036239"/>
    </source>
</evidence>
<evidence type="ECO:0000256" key="22">
    <source>
        <dbReference type="ARBA" id="ARBA00036634"/>
    </source>
</evidence>
<evidence type="ECO:0000256" key="26">
    <source>
        <dbReference type="RuleBase" id="RU367118"/>
    </source>
</evidence>
<dbReference type="GO" id="GO:0004972">
    <property type="term" value="F:NMDA glutamate receptor activity"/>
    <property type="evidence" value="ECO:0007669"/>
    <property type="project" value="UniProtKB-ARBA"/>
</dbReference>
<dbReference type="GO" id="GO:0045211">
    <property type="term" value="C:postsynaptic membrane"/>
    <property type="evidence" value="ECO:0007669"/>
    <property type="project" value="UniProtKB-SubCell"/>
</dbReference>
<feature type="compositionally biased region" description="Low complexity" evidence="27">
    <location>
        <begin position="725"/>
        <end position="734"/>
    </location>
</feature>
<dbReference type="InterPro" id="IPR015683">
    <property type="entry name" value="Ionotropic_Glu_rcpt"/>
</dbReference>
<keyword evidence="14 26" id="KW-0675">Receptor</keyword>
<evidence type="ECO:0000256" key="24">
    <source>
        <dbReference type="PIRSR" id="PIRSR601508-2"/>
    </source>
</evidence>
<feature type="site" description="Interaction with the cone snail toxin Con-ikot-ikot" evidence="24">
    <location>
        <position position="266"/>
    </location>
</feature>
<dbReference type="PRINTS" id="PR00177">
    <property type="entry name" value="NMDARECEPTOR"/>
</dbReference>
<keyword evidence="1 26" id="KW-0813">Transport</keyword>
<feature type="transmembrane region" description="Helical" evidence="26">
    <location>
        <begin position="200"/>
        <end position="225"/>
    </location>
</feature>
<keyword evidence="18 26" id="KW-0407">Ion channel</keyword>
<sequence>MGVNLEGRDLSFMDDGYQVNPKLVVIVLNTGREWEKKIARNIKFTYDLYLVTNGKHGKKINNVWNGMVGEVVYKKAVMAVGSLTINEERSEVIDFSVPFVETGISVMVSRSNGTVSPSAFLEPFSASVWVMMFVMLLIVTAIAVFLFEFISPLGFNRNLAQGKDPHGPSFTIGKAVWLLWGLVFNNSVPVQNPRGTTSKFIVSVWAFFAVIFLASYTANLAAFMIQEEFVDQVTGLSDRKFQSPYSFSPPFRFGTVPNGSTERNIRNYPDMHQYMVKYHQSGVQDALVSLKTGKLDAFIYDAAVLNYMAGRDDGCKLVTIGSGYVFATTGYGIALQKGSYWKRLVDLAILGIIGDGEMEELESQWLTGICHNEKNEVMSSQLDVDNMAGVFYMLAAAMALSLLTFCWEHLFYWRLRYCFTGLCSGRPGLLFTISRGIWSCIHGVHIEMKKLPELDFSPQANMLHLLKSAKEITTLGVTSPKRPVASVLPPTPGLLELMTGSKSNNLAPKEAIYNNTNTMLANRHKEPLNNTLLPGQCALSLTDAQSGVSGGGGTGGWCGGGGSGGGAAGAAGASDSGVPASKPRALWKKSVETLRQTKTQGPTNNSPPSSAAVFEPHATMKSQRYLPEDLPARSDMSDCSGRIDLQMQHKVKETLRKRNRLPRDSSDVDFSALPNQASQQSNPNTPIYSQNSQSSQIYTIDSVDQEHGLNYPDIFNEHRDNQHRPSSSSEQPPLLQLNSNMFSQAHEPDVMQNATTSAKEKKYNTYGKPGGVVLNPAVNTPVLDQRQTHCRSCLSKFSSYSGLYTMRPPQYRCEACLHSANLYDISEDQFLHPNVGAIRGGSVDRSFCAFLPHPNASFMAYLPQSDQEGEGLINHYQNEGIYIHRQHSYENLPQKNSSRRVSLQDSTPHINLHTSTMVPEKLPKSQSTQLNHTLASVGVSGLGIGRRSKSMYPIRPTENPFLQTLRDDQRLAHGRSSTDIYKQLVPLTLSPVVDGKGPGIGVVTSDHYYPEHVMPYVALSPVGTFPAPRAMSAGGARRIYKRMPSIESDV</sequence>
<dbReference type="GO" id="GO:0046872">
    <property type="term" value="F:metal ion binding"/>
    <property type="evidence" value="ECO:0007669"/>
    <property type="project" value="UniProtKB-KW"/>
</dbReference>
<evidence type="ECO:0000256" key="8">
    <source>
        <dbReference type="ARBA" id="ARBA00022842"/>
    </source>
</evidence>
<evidence type="ECO:0000256" key="15">
    <source>
        <dbReference type="ARBA" id="ARBA00023180"/>
    </source>
</evidence>
<dbReference type="Gene3D" id="3.40.190.10">
    <property type="entry name" value="Periplasmic binding protein-like II"/>
    <property type="match status" value="3"/>
</dbReference>
<dbReference type="Pfam" id="PF00060">
    <property type="entry name" value="Lig_chan"/>
    <property type="match status" value="1"/>
</dbReference>
<evidence type="ECO:0000256" key="23">
    <source>
        <dbReference type="PIRSR" id="PIRSR601508-1"/>
    </source>
</evidence>
<keyword evidence="2 26" id="KW-1003">Cell membrane</keyword>
<dbReference type="Pfam" id="PF10565">
    <property type="entry name" value="NMDAR2_C"/>
    <property type="match status" value="1"/>
</dbReference>
<keyword evidence="10 26" id="KW-0770">Synapse</keyword>
<evidence type="ECO:0000259" key="29">
    <source>
        <dbReference type="SMART" id="SM00918"/>
    </source>
</evidence>
<keyword evidence="6" id="KW-0862">Zinc</keyword>
<dbReference type="Pfam" id="PF10613">
    <property type="entry name" value="Lig_chan-Glu_bd"/>
    <property type="match status" value="1"/>
</dbReference>
<comment type="catalytic activity">
    <reaction evidence="20">
        <text>K(+)(in) = K(+)(out)</text>
        <dbReference type="Rhea" id="RHEA:29463"/>
        <dbReference type="ChEBI" id="CHEBI:29103"/>
    </reaction>
</comment>
<evidence type="ECO:0000256" key="27">
    <source>
        <dbReference type="SAM" id="MobiDB-lite"/>
    </source>
</evidence>
<dbReference type="InterPro" id="IPR018884">
    <property type="entry name" value="NMDAR2_C"/>
</dbReference>
<comment type="caution">
    <text evidence="30">The sequence shown here is derived from an EMBL/GenBank/DDBJ whole genome shotgun (WGS) entry which is preliminary data.</text>
</comment>
<feature type="binding site" evidence="23">
    <location>
        <position position="301"/>
    </location>
    <ligand>
        <name>L-glutamate</name>
        <dbReference type="ChEBI" id="CHEBI:29985"/>
    </ligand>
</feature>
<dbReference type="Gene3D" id="1.10.287.70">
    <property type="match status" value="1"/>
</dbReference>
<dbReference type="InterPro" id="IPR001508">
    <property type="entry name" value="Iono_Glu_rcpt_met"/>
</dbReference>
<keyword evidence="9 26" id="KW-1133">Transmembrane helix</keyword>
<evidence type="ECO:0000256" key="4">
    <source>
        <dbReference type="ARBA" id="ARBA00022723"/>
    </source>
</evidence>
<keyword evidence="12 26" id="KW-0472">Membrane</keyword>
<feature type="compositionally biased region" description="Basic and acidic residues" evidence="27">
    <location>
        <begin position="650"/>
        <end position="666"/>
    </location>
</feature>
<evidence type="ECO:0000256" key="6">
    <source>
        <dbReference type="ARBA" id="ARBA00022833"/>
    </source>
</evidence>
<keyword evidence="7" id="KW-0106">Calcium</keyword>
<reference evidence="30 31" key="1">
    <citation type="journal article" date="2019" name="Genome Biol. Evol.">
        <title>Whole-Genome Sequencing of the Giant Devil Catfish, Bagarius yarrelli.</title>
        <authorList>
            <person name="Jiang W."/>
            <person name="Lv Y."/>
            <person name="Cheng L."/>
            <person name="Yang K."/>
            <person name="Chao B."/>
            <person name="Wang X."/>
            <person name="Li Y."/>
            <person name="Pan X."/>
            <person name="You X."/>
            <person name="Zhang Y."/>
            <person name="Yang J."/>
            <person name="Li J."/>
            <person name="Zhang X."/>
            <person name="Liu S."/>
            <person name="Sun C."/>
            <person name="Yang J."/>
            <person name="Shi Q."/>
        </authorList>
    </citation>
    <scope>NUCLEOTIDE SEQUENCE [LARGE SCALE GENOMIC DNA]</scope>
    <source>
        <strain evidence="30">JWS20170419001</strain>
        <tissue evidence="30">Muscle</tissue>
    </source>
</reference>
<evidence type="ECO:0000256" key="16">
    <source>
        <dbReference type="ARBA" id="ARBA00023257"/>
    </source>
</evidence>
<keyword evidence="3 26" id="KW-0812">Transmembrane</keyword>
<feature type="binding site" evidence="23">
    <location>
        <position position="89"/>
    </location>
    <ligand>
        <name>L-glutamate</name>
        <dbReference type="ChEBI" id="CHEBI:29985"/>
    </ligand>
</feature>
<dbReference type="OrthoDB" id="5984008at2759"/>
<feature type="binding site" evidence="23">
    <location>
        <position position="260"/>
    </location>
    <ligand>
        <name>L-glutamate</name>
        <dbReference type="ChEBI" id="CHEBI:29985"/>
    </ligand>
</feature>
<dbReference type="SUPFAM" id="SSF53850">
    <property type="entry name" value="Periplasmic binding protein-like II"/>
    <property type="match status" value="1"/>
</dbReference>
<feature type="region of interest" description="Disordered" evidence="27">
    <location>
        <begin position="710"/>
        <end position="734"/>
    </location>
</feature>
<dbReference type="InterPro" id="IPR019594">
    <property type="entry name" value="Glu/Gly-bd"/>
</dbReference>
<feature type="region of interest" description="Disordered" evidence="27">
    <location>
        <begin position="564"/>
        <end position="584"/>
    </location>
</feature>
<dbReference type="SMART" id="SM00079">
    <property type="entry name" value="PBPe"/>
    <property type="match status" value="1"/>
</dbReference>
<feature type="transmembrane region" description="Helical" evidence="26">
    <location>
        <begin position="387"/>
        <end position="407"/>
    </location>
</feature>
<feature type="domain" description="Ionotropic glutamate receptor L-glutamate and glycine-binding" evidence="29">
    <location>
        <begin position="23"/>
        <end position="73"/>
    </location>
</feature>
<feature type="domain" description="Ionotropic glutamate receptor C-terminal" evidence="28">
    <location>
        <begin position="22"/>
        <end position="368"/>
    </location>
</feature>
<feature type="region of interest" description="Disordered" evidence="27">
    <location>
        <begin position="647"/>
        <end position="693"/>
    </location>
</feature>
<protein>
    <recommendedName>
        <fullName evidence="26">Glutamate receptor</fullName>
    </recommendedName>
</protein>
<evidence type="ECO:0000256" key="9">
    <source>
        <dbReference type="ARBA" id="ARBA00022989"/>
    </source>
</evidence>
<keyword evidence="5" id="KW-0732">Signal</keyword>
<evidence type="ECO:0000256" key="7">
    <source>
        <dbReference type="ARBA" id="ARBA00022837"/>
    </source>
</evidence>
<feature type="disulfide bond" evidence="25">
    <location>
        <begin position="315"/>
        <end position="370"/>
    </location>
</feature>
<accession>A0A556VXL1</accession>
<dbReference type="Proteomes" id="UP000319801">
    <property type="component" value="Unassembled WGS sequence"/>
</dbReference>
<comment type="similarity">
    <text evidence="26">Belongs to the glutamate-gated ion channel (TC 1.A.10.1) family.</text>
</comment>
<gene>
    <name evidence="30" type="ORF">Baya_17135</name>
</gene>
<dbReference type="EMBL" id="VCAZ01000491">
    <property type="protein sequence ID" value="TVC32371.1"/>
    <property type="molecule type" value="Genomic_DNA"/>
</dbReference>
<evidence type="ECO:0000256" key="25">
    <source>
        <dbReference type="PIRSR" id="PIRSR601508-3"/>
    </source>
</evidence>
<evidence type="ECO:0000256" key="11">
    <source>
        <dbReference type="ARBA" id="ARBA00023065"/>
    </source>
</evidence>
<feature type="binding site" evidence="23">
    <location>
        <position position="84"/>
    </location>
    <ligand>
        <name>L-glutamate</name>
        <dbReference type="ChEBI" id="CHEBI:29985"/>
    </ligand>
</feature>
<evidence type="ECO:0000256" key="18">
    <source>
        <dbReference type="ARBA" id="ARBA00023303"/>
    </source>
</evidence>
<keyword evidence="8" id="KW-0460">Magnesium</keyword>
<evidence type="ECO:0000256" key="13">
    <source>
        <dbReference type="ARBA" id="ARBA00023157"/>
    </source>
</evidence>
<dbReference type="GO" id="GO:0017146">
    <property type="term" value="C:NMDA selective glutamate receptor complex"/>
    <property type="evidence" value="ECO:0007669"/>
    <property type="project" value="UniProtKB-ARBA"/>
</dbReference>
<feature type="site" description="Crucial to convey clamshell closure to channel opening" evidence="24">
    <location>
        <position position="233"/>
    </location>
</feature>
<evidence type="ECO:0000256" key="19">
    <source>
        <dbReference type="ARBA" id="ARBA00034104"/>
    </source>
</evidence>
<feature type="transmembrane region" description="Helical" evidence="26">
    <location>
        <begin position="128"/>
        <end position="150"/>
    </location>
</feature>
<evidence type="ECO:0000256" key="5">
    <source>
        <dbReference type="ARBA" id="ARBA00022729"/>
    </source>
</evidence>
<evidence type="ECO:0000313" key="30">
    <source>
        <dbReference type="EMBL" id="TVC32371.1"/>
    </source>
</evidence>
<keyword evidence="31" id="KW-1185">Reference proteome</keyword>
<evidence type="ECO:0000256" key="17">
    <source>
        <dbReference type="ARBA" id="ARBA00023286"/>
    </source>
</evidence>
<keyword evidence="11 26" id="KW-0406">Ion transport</keyword>
<evidence type="ECO:0000256" key="20">
    <source>
        <dbReference type="ARBA" id="ARBA00034430"/>
    </source>
</evidence>
<dbReference type="SMART" id="SM00918">
    <property type="entry name" value="Lig_chan-Glu_bd"/>
    <property type="match status" value="1"/>
</dbReference>
<evidence type="ECO:0000256" key="2">
    <source>
        <dbReference type="ARBA" id="ARBA00022475"/>
    </source>
</evidence>
<keyword evidence="16 26" id="KW-0628">Postsynaptic cell membrane</keyword>
<keyword evidence="17 26" id="KW-1071">Ligand-gated ion channel</keyword>
<dbReference type="AlphaFoldDB" id="A0A556VXL1"/>
<comment type="subcellular location">
    <subcellularLocation>
        <location evidence="19 26">Postsynaptic cell membrane</location>
        <topology evidence="19 26">Multi-pass membrane protein</topology>
    </subcellularLocation>
</comment>
<proteinExistence type="inferred from homology"/>
<comment type="catalytic activity">
    <reaction evidence="21">
        <text>Na(+)(in) = Na(+)(out)</text>
        <dbReference type="Rhea" id="RHEA:34963"/>
        <dbReference type="ChEBI" id="CHEBI:29101"/>
    </reaction>
</comment>
<name>A0A556VXL1_BAGYA</name>
<keyword evidence="15" id="KW-0325">Glycoprotein</keyword>
<feature type="compositionally biased region" description="Polar residues" evidence="27">
    <location>
        <begin position="673"/>
        <end position="688"/>
    </location>
</feature>
<evidence type="ECO:0000256" key="12">
    <source>
        <dbReference type="ARBA" id="ARBA00023136"/>
    </source>
</evidence>
<feature type="binding site" evidence="23">
    <location>
        <position position="261"/>
    </location>
    <ligand>
        <name>L-glutamate</name>
        <dbReference type="ChEBI" id="CHEBI:29985"/>
    </ligand>
</feature>
<comment type="catalytic activity">
    <reaction evidence="22">
        <text>Ca(2+)(in) = Ca(2+)(out)</text>
        <dbReference type="Rhea" id="RHEA:29671"/>
        <dbReference type="ChEBI" id="CHEBI:29108"/>
    </reaction>
</comment>
<evidence type="ECO:0000259" key="28">
    <source>
        <dbReference type="SMART" id="SM00079"/>
    </source>
</evidence>
<organism evidence="30 31">
    <name type="scientific">Bagarius yarrelli</name>
    <name type="common">Goonch</name>
    <name type="synonym">Bagrus yarrelli</name>
    <dbReference type="NCBI Taxonomy" id="175774"/>
    <lineage>
        <taxon>Eukaryota</taxon>
        <taxon>Metazoa</taxon>
        <taxon>Chordata</taxon>
        <taxon>Craniata</taxon>
        <taxon>Vertebrata</taxon>
        <taxon>Euteleostomi</taxon>
        <taxon>Actinopterygii</taxon>
        <taxon>Neopterygii</taxon>
        <taxon>Teleostei</taxon>
        <taxon>Ostariophysi</taxon>
        <taxon>Siluriformes</taxon>
        <taxon>Sisoridae</taxon>
        <taxon>Sisorinae</taxon>
        <taxon>Bagarius</taxon>
    </lineage>
</organism>
<dbReference type="FunFam" id="3.40.190.10:FF:000009">
    <property type="entry name" value="Putative glutamate receptor ionotropic NMDA 2B"/>
    <property type="match status" value="1"/>
</dbReference>
<evidence type="ECO:0000256" key="1">
    <source>
        <dbReference type="ARBA" id="ARBA00022448"/>
    </source>
</evidence>
<evidence type="ECO:0000256" key="14">
    <source>
        <dbReference type="ARBA" id="ARBA00023170"/>
    </source>
</evidence>